<dbReference type="InterPro" id="IPR014776">
    <property type="entry name" value="4pyrrole_Mease_sub2"/>
</dbReference>
<dbReference type="Proteomes" id="UP000177905">
    <property type="component" value="Unassembled WGS sequence"/>
</dbReference>
<dbReference type="InterPro" id="IPR008189">
    <property type="entry name" value="rRNA_ssu_MeTfrase_I"/>
</dbReference>
<dbReference type="EMBL" id="MEUA01000002">
    <property type="protein sequence ID" value="OGC16797.1"/>
    <property type="molecule type" value="Genomic_DNA"/>
</dbReference>
<dbReference type="PROSITE" id="PS01296">
    <property type="entry name" value="RSMI"/>
    <property type="match status" value="1"/>
</dbReference>
<accession>A0A1F4S8T2</accession>
<keyword evidence="1 6" id="KW-0963">Cytoplasm</keyword>
<keyword evidence="3 6" id="KW-0489">Methyltransferase</keyword>
<dbReference type="InterPro" id="IPR014777">
    <property type="entry name" value="4pyrrole_Mease_sub1"/>
</dbReference>
<dbReference type="FunFam" id="3.40.1010.10:FF:000007">
    <property type="entry name" value="Ribosomal RNA small subunit methyltransferase I"/>
    <property type="match status" value="1"/>
</dbReference>
<keyword evidence="2 6" id="KW-0698">rRNA processing</keyword>
<organism evidence="8 9">
    <name type="scientific">candidate division WOR-1 bacterium RIFOXYB2_FULL_36_35</name>
    <dbReference type="NCBI Taxonomy" id="1802578"/>
    <lineage>
        <taxon>Bacteria</taxon>
        <taxon>Bacillati</taxon>
        <taxon>Saganbacteria</taxon>
    </lineage>
</organism>
<protein>
    <recommendedName>
        <fullName evidence="6">Ribosomal RNA small subunit methyltransferase I</fullName>
        <ecNumber evidence="6">2.1.1.198</ecNumber>
    </recommendedName>
    <alternativeName>
        <fullName evidence="6">16S rRNA 2'-O-ribose C1402 methyltransferase</fullName>
    </alternativeName>
    <alternativeName>
        <fullName evidence="6">rRNA (cytidine-2'-O-)-methyltransferase RsmI</fullName>
    </alternativeName>
</protein>
<dbReference type="SUPFAM" id="SSF53790">
    <property type="entry name" value="Tetrapyrrole methylase"/>
    <property type="match status" value="1"/>
</dbReference>
<reference evidence="8 9" key="1">
    <citation type="journal article" date="2016" name="Nat. Commun.">
        <title>Thousands of microbial genomes shed light on interconnected biogeochemical processes in an aquifer system.</title>
        <authorList>
            <person name="Anantharaman K."/>
            <person name="Brown C.T."/>
            <person name="Hug L.A."/>
            <person name="Sharon I."/>
            <person name="Castelle C.J."/>
            <person name="Probst A.J."/>
            <person name="Thomas B.C."/>
            <person name="Singh A."/>
            <person name="Wilkins M.J."/>
            <person name="Karaoz U."/>
            <person name="Brodie E.L."/>
            <person name="Williams K.H."/>
            <person name="Hubbard S.S."/>
            <person name="Banfield J.F."/>
        </authorList>
    </citation>
    <scope>NUCLEOTIDE SEQUENCE [LARGE SCALE GENOMIC DNA]</scope>
</reference>
<evidence type="ECO:0000259" key="7">
    <source>
        <dbReference type="Pfam" id="PF00590"/>
    </source>
</evidence>
<evidence type="ECO:0000256" key="4">
    <source>
        <dbReference type="ARBA" id="ARBA00022679"/>
    </source>
</evidence>
<dbReference type="InterPro" id="IPR000878">
    <property type="entry name" value="4pyrrol_Mease"/>
</dbReference>
<keyword evidence="5 6" id="KW-0949">S-adenosyl-L-methionine</keyword>
<evidence type="ECO:0000313" key="8">
    <source>
        <dbReference type="EMBL" id="OGC16797.1"/>
    </source>
</evidence>
<evidence type="ECO:0000256" key="1">
    <source>
        <dbReference type="ARBA" id="ARBA00022490"/>
    </source>
</evidence>
<evidence type="ECO:0000256" key="6">
    <source>
        <dbReference type="HAMAP-Rule" id="MF_01877"/>
    </source>
</evidence>
<gene>
    <name evidence="6" type="primary">rsmI</name>
    <name evidence="8" type="ORF">A2290_07930</name>
</gene>
<evidence type="ECO:0000256" key="2">
    <source>
        <dbReference type="ARBA" id="ARBA00022552"/>
    </source>
</evidence>
<keyword evidence="4 6" id="KW-0808">Transferase</keyword>
<evidence type="ECO:0000256" key="3">
    <source>
        <dbReference type="ARBA" id="ARBA00022603"/>
    </source>
</evidence>
<dbReference type="InterPro" id="IPR035996">
    <property type="entry name" value="4pyrrol_Methylase_sf"/>
</dbReference>
<evidence type="ECO:0000256" key="5">
    <source>
        <dbReference type="ARBA" id="ARBA00022691"/>
    </source>
</evidence>
<evidence type="ECO:0000313" key="9">
    <source>
        <dbReference type="Proteomes" id="UP000177905"/>
    </source>
</evidence>
<dbReference type="NCBIfam" id="TIGR00096">
    <property type="entry name" value="16S rRNA (cytidine(1402)-2'-O)-methyltransferase"/>
    <property type="match status" value="1"/>
</dbReference>
<dbReference type="HAMAP" id="MF_01877">
    <property type="entry name" value="16SrRNA_methyltr_I"/>
    <property type="match status" value="1"/>
</dbReference>
<dbReference type="FunFam" id="3.30.950.10:FF:000002">
    <property type="entry name" value="Ribosomal RNA small subunit methyltransferase I"/>
    <property type="match status" value="1"/>
</dbReference>
<comment type="similarity">
    <text evidence="6">Belongs to the methyltransferase superfamily. RsmI family.</text>
</comment>
<comment type="caution">
    <text evidence="8">The sequence shown here is derived from an EMBL/GenBank/DDBJ whole genome shotgun (WGS) entry which is preliminary data.</text>
</comment>
<dbReference type="GO" id="GO:0070677">
    <property type="term" value="F:rRNA (cytosine-2'-O-)-methyltransferase activity"/>
    <property type="evidence" value="ECO:0007669"/>
    <property type="project" value="UniProtKB-UniRule"/>
</dbReference>
<feature type="domain" description="Tetrapyrrole methylase" evidence="7">
    <location>
        <begin position="4"/>
        <end position="201"/>
    </location>
</feature>
<dbReference type="CDD" id="cd11648">
    <property type="entry name" value="RsmI"/>
    <property type="match status" value="1"/>
</dbReference>
<comment type="catalytic activity">
    <reaction evidence="6">
        <text>cytidine(1402) in 16S rRNA + S-adenosyl-L-methionine = 2'-O-methylcytidine(1402) in 16S rRNA + S-adenosyl-L-homocysteine + H(+)</text>
        <dbReference type="Rhea" id="RHEA:42924"/>
        <dbReference type="Rhea" id="RHEA-COMP:10285"/>
        <dbReference type="Rhea" id="RHEA-COMP:10286"/>
        <dbReference type="ChEBI" id="CHEBI:15378"/>
        <dbReference type="ChEBI" id="CHEBI:57856"/>
        <dbReference type="ChEBI" id="CHEBI:59789"/>
        <dbReference type="ChEBI" id="CHEBI:74495"/>
        <dbReference type="ChEBI" id="CHEBI:82748"/>
        <dbReference type="EC" id="2.1.1.198"/>
    </reaction>
</comment>
<dbReference type="PIRSF" id="PIRSF005917">
    <property type="entry name" value="MTase_YraL"/>
    <property type="match status" value="1"/>
</dbReference>
<dbReference type="Gene3D" id="3.30.950.10">
    <property type="entry name" value="Methyltransferase, Cobalt-precorrin-4 Transmethylase, Domain 2"/>
    <property type="match status" value="1"/>
</dbReference>
<dbReference type="GO" id="GO:0005737">
    <property type="term" value="C:cytoplasm"/>
    <property type="evidence" value="ECO:0007669"/>
    <property type="project" value="UniProtKB-SubCell"/>
</dbReference>
<name>A0A1F4S8T2_UNCSA</name>
<dbReference type="Pfam" id="PF00590">
    <property type="entry name" value="TP_methylase"/>
    <property type="match status" value="1"/>
</dbReference>
<proteinExistence type="inferred from homology"/>
<dbReference type="PANTHER" id="PTHR46111">
    <property type="entry name" value="RIBOSOMAL RNA SMALL SUBUNIT METHYLTRANSFERASE I"/>
    <property type="match status" value="1"/>
</dbReference>
<dbReference type="EC" id="2.1.1.198" evidence="6"/>
<comment type="subcellular location">
    <subcellularLocation>
        <location evidence="6">Cytoplasm</location>
    </subcellularLocation>
</comment>
<dbReference type="Gene3D" id="3.40.1010.10">
    <property type="entry name" value="Cobalt-precorrin-4 Transmethylase, Domain 1"/>
    <property type="match status" value="1"/>
</dbReference>
<dbReference type="PANTHER" id="PTHR46111:SF1">
    <property type="entry name" value="RIBOSOMAL RNA SMALL SUBUNIT METHYLTRANSFERASE I"/>
    <property type="match status" value="1"/>
</dbReference>
<dbReference type="AlphaFoldDB" id="A0A1F4S8T2"/>
<dbReference type="InterPro" id="IPR018063">
    <property type="entry name" value="SAM_MeTrfase_RsmI_CS"/>
</dbReference>
<sequence length="231" mass="25780">MSILFVVSTPIGNLEDITFRAVRILSEADIIASEDTRHTKILLDRYSIKTLLSSYHKFNVKSKTNYFIDLLREGKKVALVSDAGTPGISDPGYELIEAAIKNNIQIVPIPGASAFTVALSVSGLSTDRFLFLGFLPRKPGKIRKILKMFTIFDGTIIIYESPYRLLKTLKFVQEVFGERNVVIARELTKKFEEILRGTVSSVYEKFVGRNIKGEIVLLIDGSKQAAQSGEM</sequence>
<comment type="function">
    <text evidence="6">Catalyzes the 2'-O-methylation of the ribose of cytidine 1402 (C1402) in 16S rRNA.</text>
</comment>